<protein>
    <recommendedName>
        <fullName evidence="17">Bifunctional protein GlmU</fullName>
    </recommendedName>
    <domain>
        <recommendedName>
            <fullName evidence="17">UDP-N-acetylglucosamine pyrophosphorylase</fullName>
            <ecNumber evidence="17">2.7.7.23</ecNumber>
        </recommendedName>
        <alternativeName>
            <fullName evidence="17">N-acetylglucosamine-1-phosphate uridyltransferase</fullName>
        </alternativeName>
    </domain>
    <domain>
        <recommendedName>
            <fullName evidence="17">Glucosamine-1-phosphate N-acetyltransferase</fullName>
            <ecNumber evidence="17">2.3.1.157</ecNumber>
        </recommendedName>
    </domain>
</protein>
<keyword evidence="13 17" id="KW-0961">Cell wall biogenesis/degradation</keyword>
<dbReference type="Pfam" id="PF12804">
    <property type="entry name" value="NTP_transf_3"/>
    <property type="match status" value="1"/>
</dbReference>
<feature type="binding site" evidence="17">
    <location>
        <position position="416"/>
    </location>
    <ligand>
        <name>acetyl-CoA</name>
        <dbReference type="ChEBI" id="CHEBI:57288"/>
    </ligand>
</feature>
<feature type="region of interest" description="N-acetyltransferase" evidence="17">
    <location>
        <begin position="263"/>
        <end position="505"/>
    </location>
</feature>
<feature type="binding site" evidence="17">
    <location>
        <begin position="12"/>
        <end position="15"/>
    </location>
    <ligand>
        <name>UDP-N-acetyl-alpha-D-glucosamine</name>
        <dbReference type="ChEBI" id="CHEBI:57705"/>
    </ligand>
</feature>
<feature type="region of interest" description="Disordered" evidence="18">
    <location>
        <begin position="461"/>
        <end position="505"/>
    </location>
</feature>
<keyword evidence="3 17" id="KW-0963">Cytoplasm</keyword>
<dbReference type="GO" id="GO:0016020">
    <property type="term" value="C:membrane"/>
    <property type="evidence" value="ECO:0007669"/>
    <property type="project" value="GOC"/>
</dbReference>
<evidence type="ECO:0000256" key="16">
    <source>
        <dbReference type="ARBA" id="ARBA00049628"/>
    </source>
</evidence>
<dbReference type="InterPro" id="IPR025877">
    <property type="entry name" value="MobA-like_NTP_Trfase"/>
</dbReference>
<dbReference type="GO" id="GO:0000902">
    <property type="term" value="P:cell morphogenesis"/>
    <property type="evidence" value="ECO:0007669"/>
    <property type="project" value="UniProtKB-UniRule"/>
</dbReference>
<keyword evidence="21" id="KW-1185">Reference proteome</keyword>
<feature type="active site" description="Proton acceptor" evidence="17">
    <location>
        <position position="374"/>
    </location>
</feature>
<evidence type="ECO:0000256" key="6">
    <source>
        <dbReference type="ARBA" id="ARBA00022723"/>
    </source>
</evidence>
<dbReference type="NCBIfam" id="NF010932">
    <property type="entry name" value="PRK14352.1"/>
    <property type="match status" value="1"/>
</dbReference>
<evidence type="ECO:0000256" key="18">
    <source>
        <dbReference type="SAM" id="MobiDB-lite"/>
    </source>
</evidence>
<feature type="binding site" evidence="17">
    <location>
        <position position="166"/>
    </location>
    <ligand>
        <name>UDP-N-acetyl-alpha-D-glucosamine</name>
        <dbReference type="ChEBI" id="CHEBI:57705"/>
    </ligand>
</feature>
<keyword evidence="8 17" id="KW-0460">Magnesium</keyword>
<keyword evidence="6 17" id="KW-0479">Metal-binding</keyword>
<feature type="region of interest" description="Pyrophosphorylase" evidence="17">
    <location>
        <begin position="1"/>
        <end position="241"/>
    </location>
</feature>
<feature type="binding site" evidence="17">
    <location>
        <position position="239"/>
    </location>
    <ligand>
        <name>UDP-N-acetyl-alpha-D-glucosamine</name>
        <dbReference type="ChEBI" id="CHEBI:57705"/>
    </ligand>
</feature>
<keyword evidence="11 17" id="KW-0511">Multifunctional enzyme</keyword>
<evidence type="ECO:0000256" key="3">
    <source>
        <dbReference type="ARBA" id="ARBA00022490"/>
    </source>
</evidence>
<dbReference type="PANTHER" id="PTHR43584">
    <property type="entry name" value="NUCLEOTIDYL TRANSFERASE"/>
    <property type="match status" value="1"/>
</dbReference>
<keyword evidence="4 17" id="KW-0808">Transferase</keyword>
<feature type="binding site" evidence="17">
    <location>
        <position position="114"/>
    </location>
    <ligand>
        <name>Mg(2+)</name>
        <dbReference type="ChEBI" id="CHEBI:18420"/>
    </ligand>
</feature>
<dbReference type="EC" id="2.3.1.157" evidence="17"/>
<evidence type="ECO:0000256" key="13">
    <source>
        <dbReference type="ARBA" id="ARBA00023316"/>
    </source>
</evidence>
<dbReference type="UniPathway" id="UPA00973"/>
<feature type="binding site" evidence="17">
    <location>
        <position position="344"/>
    </location>
    <ligand>
        <name>UDP-N-acetyl-alpha-D-glucosamine</name>
        <dbReference type="ChEBI" id="CHEBI:57705"/>
    </ligand>
</feature>
<dbReference type="InterPro" id="IPR011004">
    <property type="entry name" value="Trimer_LpxA-like_sf"/>
</dbReference>
<dbReference type="GO" id="GO:0008360">
    <property type="term" value="P:regulation of cell shape"/>
    <property type="evidence" value="ECO:0007669"/>
    <property type="project" value="UniProtKB-KW"/>
</dbReference>
<comment type="pathway">
    <text evidence="17">Nucleotide-sugar biosynthesis; UDP-N-acetyl-alpha-D-glucosamine biosynthesis; UDP-N-acetyl-alpha-D-glucosamine from N-acetyl-alpha-D-glucosamine 1-phosphate: step 1/1.</text>
</comment>
<feature type="binding site" evidence="17">
    <location>
        <position position="181"/>
    </location>
    <ligand>
        <name>UDP-N-acetyl-alpha-D-glucosamine</name>
        <dbReference type="ChEBI" id="CHEBI:57705"/>
    </ligand>
</feature>
<evidence type="ECO:0000256" key="7">
    <source>
        <dbReference type="ARBA" id="ARBA00022737"/>
    </source>
</evidence>
<organism evidence="20 21">
    <name type="scientific">Pseudokineococcus marinus</name>
    <dbReference type="NCBI Taxonomy" id="351215"/>
    <lineage>
        <taxon>Bacteria</taxon>
        <taxon>Bacillati</taxon>
        <taxon>Actinomycetota</taxon>
        <taxon>Actinomycetes</taxon>
        <taxon>Kineosporiales</taxon>
        <taxon>Kineosporiaceae</taxon>
        <taxon>Pseudokineococcus</taxon>
    </lineage>
</organism>
<comment type="similarity">
    <text evidence="1 17">In the C-terminal section; belongs to the transferase hexapeptide repeat family.</text>
</comment>
<gene>
    <name evidence="17 20" type="primary">glmU</name>
    <name evidence="20" type="ORF">HLB09_01075</name>
</gene>
<feature type="binding site" evidence="17">
    <location>
        <position position="151"/>
    </location>
    <ligand>
        <name>UDP-N-acetyl-alpha-D-glucosamine</name>
        <dbReference type="ChEBI" id="CHEBI:57705"/>
    </ligand>
</feature>
<dbReference type="GO" id="GO:0009245">
    <property type="term" value="P:lipid A biosynthetic process"/>
    <property type="evidence" value="ECO:0007669"/>
    <property type="project" value="UniProtKB-UniRule"/>
</dbReference>
<feature type="binding site" evidence="17">
    <location>
        <position position="362"/>
    </location>
    <ligand>
        <name>UDP-N-acetyl-alpha-D-glucosamine</name>
        <dbReference type="ChEBI" id="CHEBI:57705"/>
    </ligand>
</feature>
<dbReference type="GO" id="GO:0071555">
    <property type="term" value="P:cell wall organization"/>
    <property type="evidence" value="ECO:0007669"/>
    <property type="project" value="UniProtKB-KW"/>
</dbReference>
<comment type="pathway">
    <text evidence="17">Nucleotide-sugar biosynthesis; UDP-N-acetyl-alpha-D-glucosamine biosynthesis; N-acetyl-alpha-D-glucosamine 1-phosphate from alpha-D-glucosamine 6-phosphate (route II): step 2/2.</text>
</comment>
<dbReference type="GO" id="GO:0009252">
    <property type="term" value="P:peptidoglycan biosynthetic process"/>
    <property type="evidence" value="ECO:0007669"/>
    <property type="project" value="UniProtKB-UniRule"/>
</dbReference>
<keyword evidence="12 17" id="KW-0012">Acyltransferase</keyword>
<evidence type="ECO:0000256" key="4">
    <source>
        <dbReference type="ARBA" id="ARBA00022679"/>
    </source>
</evidence>
<evidence type="ECO:0000256" key="2">
    <source>
        <dbReference type="ARBA" id="ARBA00007947"/>
    </source>
</evidence>
<dbReference type="SUPFAM" id="SSF53448">
    <property type="entry name" value="Nucleotide-diphospho-sugar transferases"/>
    <property type="match status" value="1"/>
</dbReference>
<feature type="binding site" evidence="17">
    <location>
        <position position="388"/>
    </location>
    <ligand>
        <name>UDP-N-acetyl-alpha-D-glucosamine</name>
        <dbReference type="ChEBI" id="CHEBI:57705"/>
    </ligand>
</feature>
<feature type="binding site" evidence="17">
    <location>
        <position position="391"/>
    </location>
    <ligand>
        <name>acetyl-CoA</name>
        <dbReference type="ChEBI" id="CHEBI:57288"/>
    </ligand>
</feature>
<evidence type="ECO:0000256" key="5">
    <source>
        <dbReference type="ARBA" id="ARBA00022695"/>
    </source>
</evidence>
<comment type="function">
    <text evidence="16 17">Catalyzes the last two sequential reactions in the de novo biosynthetic pathway for UDP-N-acetylglucosamine (UDP-GlcNAc). The C-terminal domain catalyzes the transfer of acetyl group from acetyl coenzyme A to glucosamine-1-phosphate (GlcN-1-P) to produce N-acetylglucosamine-1-phosphate (GlcNAc-1-P), which is converted into UDP-GlcNAc by the transfer of uridine 5-monophosphate (from uridine 5-triphosphate), a reaction catalyzed by the N-terminal domain.</text>
</comment>
<dbReference type="Gene3D" id="2.160.10.10">
    <property type="entry name" value="Hexapeptide repeat proteins"/>
    <property type="match status" value="1"/>
</dbReference>
<keyword evidence="7 17" id="KW-0677">Repeat</keyword>
<dbReference type="CDD" id="cd03353">
    <property type="entry name" value="LbH_GlmU_C"/>
    <property type="match status" value="1"/>
</dbReference>
<comment type="subunit">
    <text evidence="17">Homotrimer.</text>
</comment>
<dbReference type="EMBL" id="JABEMA010000005">
    <property type="protein sequence ID" value="NNH21700.1"/>
    <property type="molecule type" value="Genomic_DNA"/>
</dbReference>
<keyword evidence="9 17" id="KW-0133">Cell shape</keyword>
<dbReference type="InterPro" id="IPR050065">
    <property type="entry name" value="GlmU-like"/>
</dbReference>
<comment type="subcellular location">
    <subcellularLocation>
        <location evidence="17">Cytoplasm</location>
    </subcellularLocation>
</comment>
<dbReference type="GO" id="GO:0006048">
    <property type="term" value="P:UDP-N-acetylglucosamine biosynthetic process"/>
    <property type="evidence" value="ECO:0007669"/>
    <property type="project" value="UniProtKB-UniPathway"/>
</dbReference>
<comment type="cofactor">
    <cofactor evidence="17">
        <name>Mg(2+)</name>
        <dbReference type="ChEBI" id="CHEBI:18420"/>
    </cofactor>
    <text evidence="17">Binds 1 Mg(2+) ion per subunit.</text>
</comment>
<dbReference type="GO" id="GO:0019134">
    <property type="term" value="F:glucosamine-1-phosphate N-acetyltransferase activity"/>
    <property type="evidence" value="ECO:0007669"/>
    <property type="project" value="UniProtKB-UniRule"/>
</dbReference>
<feature type="region of interest" description="Linker" evidence="17">
    <location>
        <begin position="242"/>
        <end position="262"/>
    </location>
</feature>
<feature type="binding site" evidence="17">
    <location>
        <begin position="84"/>
        <end position="85"/>
    </location>
    <ligand>
        <name>UDP-N-acetyl-alpha-D-glucosamine</name>
        <dbReference type="ChEBI" id="CHEBI:57705"/>
    </ligand>
</feature>
<feature type="binding site" evidence="17">
    <location>
        <position position="79"/>
    </location>
    <ligand>
        <name>UDP-N-acetyl-alpha-D-glucosamine</name>
        <dbReference type="ChEBI" id="CHEBI:57705"/>
    </ligand>
</feature>
<feature type="domain" description="MobA-like NTP transferase" evidence="19">
    <location>
        <begin position="9"/>
        <end position="141"/>
    </location>
</feature>
<evidence type="ECO:0000256" key="1">
    <source>
        <dbReference type="ARBA" id="ARBA00007707"/>
    </source>
</evidence>
<dbReference type="EC" id="2.7.7.23" evidence="17"/>
<feature type="binding site" evidence="17">
    <location>
        <position position="239"/>
    </location>
    <ligand>
        <name>Mg(2+)</name>
        <dbReference type="ChEBI" id="CHEBI:18420"/>
    </ligand>
</feature>
<feature type="binding site" evidence="17">
    <location>
        <position position="451"/>
    </location>
    <ligand>
        <name>acetyl-CoA</name>
        <dbReference type="ChEBI" id="CHEBI:57288"/>
    </ligand>
</feature>
<reference evidence="20 21" key="1">
    <citation type="submission" date="2020-05" db="EMBL/GenBank/DDBJ databases">
        <title>MicrobeNet Type strains.</title>
        <authorList>
            <person name="Nicholson A.C."/>
        </authorList>
    </citation>
    <scope>NUCLEOTIDE SEQUENCE [LARGE SCALE GENOMIC DNA]</scope>
    <source>
        <strain evidence="20 21">JCM 14547</strain>
    </source>
</reference>
<dbReference type="PANTHER" id="PTHR43584:SF3">
    <property type="entry name" value="BIFUNCTIONAL PROTEIN GLMU"/>
    <property type="match status" value="1"/>
</dbReference>
<dbReference type="InterPro" id="IPR029044">
    <property type="entry name" value="Nucleotide-diphossugar_trans"/>
</dbReference>
<dbReference type="RefSeq" id="WP_171201566.1">
    <property type="nucleotide sequence ID" value="NZ_JABEMA010000005.1"/>
</dbReference>
<dbReference type="Gene3D" id="3.90.550.10">
    <property type="entry name" value="Spore Coat Polysaccharide Biosynthesis Protein SpsA, Chain A"/>
    <property type="match status" value="1"/>
</dbReference>
<proteinExistence type="inferred from homology"/>
<evidence type="ECO:0000313" key="20">
    <source>
        <dbReference type="EMBL" id="NNH21700.1"/>
    </source>
</evidence>
<evidence type="ECO:0000256" key="8">
    <source>
        <dbReference type="ARBA" id="ARBA00022842"/>
    </source>
</evidence>
<dbReference type="SUPFAM" id="SSF51161">
    <property type="entry name" value="Trimeric LpxA-like enzymes"/>
    <property type="match status" value="1"/>
</dbReference>
<evidence type="ECO:0000313" key="21">
    <source>
        <dbReference type="Proteomes" id="UP000555552"/>
    </source>
</evidence>
<keyword evidence="5 17" id="KW-0548">Nucleotidyltransferase</keyword>
<comment type="similarity">
    <text evidence="2 17">In the N-terminal section; belongs to the N-acetylglucosamine-1-phosphate uridyltransferase family.</text>
</comment>
<feature type="binding site" evidence="17">
    <location>
        <position position="377"/>
    </location>
    <ligand>
        <name>UDP-N-acetyl-alpha-D-glucosamine</name>
        <dbReference type="ChEBI" id="CHEBI:57705"/>
    </ligand>
</feature>
<feature type="binding site" evidence="17">
    <location>
        <begin position="397"/>
        <end position="398"/>
    </location>
    <ligand>
        <name>acetyl-CoA</name>
        <dbReference type="ChEBI" id="CHEBI:57288"/>
    </ligand>
</feature>
<keyword evidence="10 17" id="KW-0573">Peptidoglycan synthesis</keyword>
<name>A0A849BF58_9ACTN</name>
<comment type="catalytic activity">
    <reaction evidence="15 17">
        <text>N-acetyl-alpha-D-glucosamine 1-phosphate + UTP + H(+) = UDP-N-acetyl-alpha-D-glucosamine + diphosphate</text>
        <dbReference type="Rhea" id="RHEA:13509"/>
        <dbReference type="ChEBI" id="CHEBI:15378"/>
        <dbReference type="ChEBI" id="CHEBI:33019"/>
        <dbReference type="ChEBI" id="CHEBI:46398"/>
        <dbReference type="ChEBI" id="CHEBI:57705"/>
        <dbReference type="ChEBI" id="CHEBI:57776"/>
        <dbReference type="EC" id="2.7.7.23"/>
    </reaction>
</comment>
<dbReference type="GO" id="GO:0000287">
    <property type="term" value="F:magnesium ion binding"/>
    <property type="evidence" value="ECO:0007669"/>
    <property type="project" value="UniProtKB-UniRule"/>
</dbReference>
<evidence type="ECO:0000256" key="11">
    <source>
        <dbReference type="ARBA" id="ARBA00023268"/>
    </source>
</evidence>
<evidence type="ECO:0000256" key="14">
    <source>
        <dbReference type="ARBA" id="ARBA00048247"/>
    </source>
</evidence>
<evidence type="ECO:0000256" key="17">
    <source>
        <dbReference type="HAMAP-Rule" id="MF_01631"/>
    </source>
</evidence>
<evidence type="ECO:0000256" key="10">
    <source>
        <dbReference type="ARBA" id="ARBA00022984"/>
    </source>
</evidence>
<comment type="caution">
    <text evidence="20">The sequence shown here is derived from an EMBL/GenBank/DDBJ whole genome shotgun (WGS) entry which is preliminary data.</text>
</comment>
<dbReference type="CDD" id="cd02540">
    <property type="entry name" value="GT2_GlmU_N_bac"/>
    <property type="match status" value="1"/>
</dbReference>
<dbReference type="InterPro" id="IPR038009">
    <property type="entry name" value="GlmU_C_LbH"/>
</dbReference>
<dbReference type="InterPro" id="IPR005882">
    <property type="entry name" value="Bifunctional_GlmU"/>
</dbReference>
<dbReference type="GO" id="GO:0005737">
    <property type="term" value="C:cytoplasm"/>
    <property type="evidence" value="ECO:0007669"/>
    <property type="project" value="UniProtKB-SubCell"/>
</dbReference>
<comment type="caution">
    <text evidence="17">Lacks conserved residue(s) required for the propagation of feature annotation.</text>
</comment>
<comment type="catalytic activity">
    <reaction evidence="14 17">
        <text>alpha-D-glucosamine 1-phosphate + acetyl-CoA = N-acetyl-alpha-D-glucosamine 1-phosphate + CoA + H(+)</text>
        <dbReference type="Rhea" id="RHEA:13725"/>
        <dbReference type="ChEBI" id="CHEBI:15378"/>
        <dbReference type="ChEBI" id="CHEBI:57287"/>
        <dbReference type="ChEBI" id="CHEBI:57288"/>
        <dbReference type="ChEBI" id="CHEBI:57776"/>
        <dbReference type="ChEBI" id="CHEBI:58516"/>
        <dbReference type="EC" id="2.3.1.157"/>
    </reaction>
</comment>
<accession>A0A849BF58</accession>
<feature type="binding site" evidence="17">
    <location>
        <position position="26"/>
    </location>
    <ligand>
        <name>UDP-N-acetyl-alpha-D-glucosamine</name>
        <dbReference type="ChEBI" id="CHEBI:57705"/>
    </ligand>
</feature>
<evidence type="ECO:0000259" key="19">
    <source>
        <dbReference type="Pfam" id="PF12804"/>
    </source>
</evidence>
<feature type="compositionally biased region" description="Low complexity" evidence="18">
    <location>
        <begin position="467"/>
        <end position="505"/>
    </location>
</feature>
<feature type="binding site" evidence="17">
    <location>
        <position position="434"/>
    </location>
    <ligand>
        <name>acetyl-CoA</name>
        <dbReference type="ChEBI" id="CHEBI:57288"/>
    </ligand>
</feature>
<dbReference type="NCBIfam" id="TIGR01173">
    <property type="entry name" value="glmU"/>
    <property type="match status" value="1"/>
</dbReference>
<sequence length="505" mass="51284">MSSPRPAAVVVLAAGEGTRMRSALPKVLHPLGGRSLLGHALVAARGADPERLVVVVRHERERVAAEARAVDADVVVAEQDDVPGTGRAVACALDALVAAAGAEPSGTVLVTCGDAPLLQPATLRDLAAAHAAAGSAVTVLTAVLEDATGYGRVLRGADGGVERIVEQKDATEAERAVTEVNSGVYAFDAAVLASALARVGRDNAQGEVYLTDVLALARADGLAVSAVPVDDVAQTEGVNDRVQLARAGAELNRRVLEGWMRAGVTVVDPATTWVDVDVELAPDVRLEPGVQLLGATRVAAGAVVGPDATLRDCVVGAGASVVRTHGSGAEVGEGASVGPFSFLRPGTRLGPEGRIGAYVETKNAVIGRGSKVPHLSYVGDAEIGEGSNIGAATVFVNYDGVAKHRTRVGDHVRVGSDTMLVAPVVVGDGAYTAAGSVIDADVPPGAIAVARARQRTIEGWVERRRAGSPSAEAAARARSAREGATGETPSETTSDTTGDTSGDAR</sequence>
<dbReference type="Proteomes" id="UP000555552">
    <property type="component" value="Unassembled WGS sequence"/>
</dbReference>
<dbReference type="GO" id="GO:0003977">
    <property type="term" value="F:UDP-N-acetylglucosamine diphosphorylase activity"/>
    <property type="evidence" value="ECO:0007669"/>
    <property type="project" value="UniProtKB-UniRule"/>
</dbReference>
<evidence type="ECO:0000256" key="9">
    <source>
        <dbReference type="ARBA" id="ARBA00022960"/>
    </source>
</evidence>
<dbReference type="AlphaFoldDB" id="A0A849BF58"/>
<evidence type="ECO:0000256" key="15">
    <source>
        <dbReference type="ARBA" id="ARBA00048493"/>
    </source>
</evidence>
<evidence type="ECO:0000256" key="12">
    <source>
        <dbReference type="ARBA" id="ARBA00023315"/>
    </source>
</evidence>
<dbReference type="UniPathway" id="UPA00113">
    <property type="reaction ID" value="UER00532"/>
</dbReference>
<comment type="pathway">
    <text evidence="17">Bacterial outer membrane biogenesis; LPS lipid A biosynthesis.</text>
</comment>
<dbReference type="HAMAP" id="MF_01631">
    <property type="entry name" value="GlmU"/>
    <property type="match status" value="1"/>
</dbReference>